<evidence type="ECO:0000313" key="4">
    <source>
        <dbReference type="EMBL" id="PKU63918.1"/>
    </source>
</evidence>
<dbReference type="STRING" id="906689.A0A2I0VKH0"/>
<keyword evidence="2" id="KW-0812">Transmembrane</keyword>
<feature type="chain" id="PRO_5014194772" evidence="3">
    <location>
        <begin position="23"/>
        <end position="421"/>
    </location>
</feature>
<feature type="transmembrane region" description="Helical" evidence="2">
    <location>
        <begin position="371"/>
        <end position="391"/>
    </location>
</feature>
<dbReference type="Gene3D" id="1.10.287.1490">
    <property type="match status" value="1"/>
</dbReference>
<proteinExistence type="predicted"/>
<name>A0A2I0VKH0_9ASPA</name>
<reference evidence="4 5" key="2">
    <citation type="journal article" date="2017" name="Nature">
        <title>The Apostasia genome and the evolution of orchids.</title>
        <authorList>
            <person name="Zhang G.Q."/>
            <person name="Liu K.W."/>
            <person name="Li Z."/>
            <person name="Lohaus R."/>
            <person name="Hsiao Y.Y."/>
            <person name="Niu S.C."/>
            <person name="Wang J.Y."/>
            <person name="Lin Y.C."/>
            <person name="Xu Q."/>
            <person name="Chen L.J."/>
            <person name="Yoshida K."/>
            <person name="Fujiwara S."/>
            <person name="Wang Z.W."/>
            <person name="Zhang Y.Q."/>
            <person name="Mitsuda N."/>
            <person name="Wang M."/>
            <person name="Liu G.H."/>
            <person name="Pecoraro L."/>
            <person name="Huang H.X."/>
            <person name="Xiao X.J."/>
            <person name="Lin M."/>
            <person name="Wu X.Y."/>
            <person name="Wu W.L."/>
            <person name="Chen Y.Y."/>
            <person name="Chang S.B."/>
            <person name="Sakamoto S."/>
            <person name="Ohme-Takagi M."/>
            <person name="Yagi M."/>
            <person name="Zeng S.J."/>
            <person name="Shen C.Y."/>
            <person name="Yeh C.M."/>
            <person name="Luo Y.B."/>
            <person name="Tsai W.C."/>
            <person name="Van de Peer Y."/>
            <person name="Liu Z.J."/>
        </authorList>
    </citation>
    <scope>NUCLEOTIDE SEQUENCE [LARGE SCALE GENOMIC DNA]</scope>
    <source>
        <tissue evidence="4">The whole plant</tissue>
    </source>
</reference>
<keyword evidence="2" id="KW-1133">Transmembrane helix</keyword>
<dbReference type="Proteomes" id="UP000233837">
    <property type="component" value="Unassembled WGS sequence"/>
</dbReference>
<keyword evidence="1" id="KW-0175">Coiled coil</keyword>
<dbReference type="SUPFAM" id="SSF58113">
    <property type="entry name" value="Apolipoprotein A-I"/>
    <property type="match status" value="1"/>
</dbReference>
<gene>
    <name evidence="4" type="ORF">MA16_Dca009902</name>
</gene>
<evidence type="ECO:0000256" key="2">
    <source>
        <dbReference type="SAM" id="Phobius"/>
    </source>
</evidence>
<feature type="signal peptide" evidence="3">
    <location>
        <begin position="1"/>
        <end position="22"/>
    </location>
</feature>
<evidence type="ECO:0000256" key="1">
    <source>
        <dbReference type="SAM" id="Coils"/>
    </source>
</evidence>
<keyword evidence="2" id="KW-0472">Membrane</keyword>
<evidence type="ECO:0000313" key="5">
    <source>
        <dbReference type="Proteomes" id="UP000233837"/>
    </source>
</evidence>
<dbReference type="AlphaFoldDB" id="A0A2I0VKH0"/>
<evidence type="ECO:0000256" key="3">
    <source>
        <dbReference type="SAM" id="SignalP"/>
    </source>
</evidence>
<feature type="coiled-coil region" evidence="1">
    <location>
        <begin position="83"/>
        <end position="180"/>
    </location>
</feature>
<reference evidence="4 5" key="1">
    <citation type="journal article" date="2016" name="Sci. Rep.">
        <title>The Dendrobium catenatum Lindl. genome sequence provides insights into polysaccharide synthase, floral development and adaptive evolution.</title>
        <authorList>
            <person name="Zhang G.Q."/>
            <person name="Xu Q."/>
            <person name="Bian C."/>
            <person name="Tsai W.C."/>
            <person name="Yeh C.M."/>
            <person name="Liu K.W."/>
            <person name="Yoshida K."/>
            <person name="Zhang L.S."/>
            <person name="Chang S.B."/>
            <person name="Chen F."/>
            <person name="Shi Y."/>
            <person name="Su Y.Y."/>
            <person name="Zhang Y.Q."/>
            <person name="Chen L.J."/>
            <person name="Yin Y."/>
            <person name="Lin M."/>
            <person name="Huang H."/>
            <person name="Deng H."/>
            <person name="Wang Z.W."/>
            <person name="Zhu S.L."/>
            <person name="Zhao X."/>
            <person name="Deng C."/>
            <person name="Niu S.C."/>
            <person name="Huang J."/>
            <person name="Wang M."/>
            <person name="Liu G.H."/>
            <person name="Yang H.J."/>
            <person name="Xiao X.J."/>
            <person name="Hsiao Y.Y."/>
            <person name="Wu W.L."/>
            <person name="Chen Y.Y."/>
            <person name="Mitsuda N."/>
            <person name="Ohme-Takagi M."/>
            <person name="Luo Y.B."/>
            <person name="Van de Peer Y."/>
            <person name="Liu Z.J."/>
        </authorList>
    </citation>
    <scope>NUCLEOTIDE SEQUENCE [LARGE SCALE GENOMIC DNA]</scope>
    <source>
        <tissue evidence="4">The whole plant</tissue>
    </source>
</reference>
<protein>
    <submittedName>
        <fullName evidence="4">Uncharacterized protein</fullName>
    </submittedName>
</protein>
<sequence length="421" mass="48285">MASSKLLMTSIAAAFVIYGVGADSGIEELRSRLSALEYSIADRIQDIKKKDQSILNFENAINEKSASIFSLQSQIELLRKQAAADAQQYVEKVNKQASEMEKQVARLKSEIEAQTMKRGALEARGAEAEKNMQELNLKLERLQENYDKQKLRIKNTERDLQVAEEELMKAQLEAASKLKKLTEVHVAWLPAWIAFYMSHCVEVAVTHWNEHGKLALDGFFQKASEKSARVEKWAESHLHATQTKWIPVAKERMFSFTSYVQPYAQLTSAKTMEVYETFKKKIAPHIMKVQELPNPYFLEARRFSKPYVDQITNVARPHVEQLQVVFDPNLAVQSYKKFAKTTLTYHNQVKVTVHENLKKHDLTKRFATTELSWFLASAILGFPMFFLLRLLSAIFCKKTICGQNANRNQAPRNQKRKHGGK</sequence>
<keyword evidence="5" id="KW-1185">Reference proteome</keyword>
<dbReference type="PANTHER" id="PTHR34360">
    <property type="entry name" value="OS08G0519400 PROTEIN"/>
    <property type="match status" value="1"/>
</dbReference>
<accession>A0A2I0VKH0</accession>
<dbReference type="EMBL" id="KZ503459">
    <property type="protein sequence ID" value="PKU63918.1"/>
    <property type="molecule type" value="Genomic_DNA"/>
</dbReference>
<keyword evidence="3" id="KW-0732">Signal</keyword>
<dbReference type="PANTHER" id="PTHR34360:SF1">
    <property type="entry name" value="OS08G0519400 PROTEIN"/>
    <property type="match status" value="1"/>
</dbReference>
<organism evidence="4 5">
    <name type="scientific">Dendrobium catenatum</name>
    <dbReference type="NCBI Taxonomy" id="906689"/>
    <lineage>
        <taxon>Eukaryota</taxon>
        <taxon>Viridiplantae</taxon>
        <taxon>Streptophyta</taxon>
        <taxon>Embryophyta</taxon>
        <taxon>Tracheophyta</taxon>
        <taxon>Spermatophyta</taxon>
        <taxon>Magnoliopsida</taxon>
        <taxon>Liliopsida</taxon>
        <taxon>Asparagales</taxon>
        <taxon>Orchidaceae</taxon>
        <taxon>Epidendroideae</taxon>
        <taxon>Malaxideae</taxon>
        <taxon>Dendrobiinae</taxon>
        <taxon>Dendrobium</taxon>
    </lineage>
</organism>